<dbReference type="InterPro" id="IPR029058">
    <property type="entry name" value="AB_hydrolase_fold"/>
</dbReference>
<dbReference type="Gene3D" id="3.40.50.1820">
    <property type="entry name" value="alpha/beta hydrolase"/>
    <property type="match status" value="1"/>
</dbReference>
<protein>
    <recommendedName>
        <fullName evidence="4">Esterase</fullName>
    </recommendedName>
</protein>
<reference evidence="3" key="1">
    <citation type="journal article" date="2019" name="Int. J. Syst. Evol. Microbiol.">
        <title>The Global Catalogue of Microorganisms (GCM) 10K type strain sequencing project: providing services to taxonomists for standard genome sequencing and annotation.</title>
        <authorList>
            <consortium name="The Broad Institute Genomics Platform"/>
            <consortium name="The Broad Institute Genome Sequencing Center for Infectious Disease"/>
            <person name="Wu L."/>
            <person name="Ma J."/>
        </authorList>
    </citation>
    <scope>NUCLEOTIDE SEQUENCE [LARGE SCALE GENOMIC DNA]</scope>
    <source>
        <strain evidence="3">CGMCC 1.10832</strain>
    </source>
</reference>
<evidence type="ECO:0000313" key="3">
    <source>
        <dbReference type="Proteomes" id="UP000636010"/>
    </source>
</evidence>
<sequence>MKHVPLFLFLLIGTASFAQEAKLEKQVLEYTVDSIFSKYIQDYRTVKIHLPKDYAEGEKYPTIYTLDGEWMFEPGFMTTKILSDFDVIPKSIVVGIFHKNRNEDLEINWETGEFVKGSSNFFSFLTKELVPKIDSIYSTSGFNVLIGHSNSATFSHKVLTQKVQPFNGVIALSQNLFGQQLQEYIEFTKTVNKPTFYFVASGKRDATPRLESGMKLDSEFKINKNSSINSLHIVYDADHNGIAAKGISNGIAHVFSEYKHYNDWDDNLIDSLIDKNIGPIDFIDQHSEKMKNIYGVNFKVNQDDLSLMSALTENTSDVEKLEEFEIEHFGKSSEFYAMYAQSYEYINDFEKALEYWSIHLEENSENISNFFYYRRPIELLNKKMKQPKRAIEFAVKWKKQAPEYSLFFNYYIATIALENNIKKKVGLDAIKEFIENYNKESGLDFEEAKEIERRLKQ</sequence>
<proteinExistence type="predicted"/>
<comment type="caution">
    <text evidence="2">The sequence shown here is derived from an EMBL/GenBank/DDBJ whole genome shotgun (WGS) entry which is preliminary data.</text>
</comment>
<keyword evidence="1" id="KW-0732">Signal</keyword>
<dbReference type="InterPro" id="IPR000801">
    <property type="entry name" value="Esterase-like"/>
</dbReference>
<evidence type="ECO:0000256" key="1">
    <source>
        <dbReference type="SAM" id="SignalP"/>
    </source>
</evidence>
<dbReference type="RefSeq" id="WP_188459804.1">
    <property type="nucleotide sequence ID" value="NZ_BAABHU010000001.1"/>
</dbReference>
<dbReference type="SUPFAM" id="SSF48452">
    <property type="entry name" value="TPR-like"/>
    <property type="match status" value="1"/>
</dbReference>
<dbReference type="Proteomes" id="UP000636010">
    <property type="component" value="Unassembled WGS sequence"/>
</dbReference>
<evidence type="ECO:0000313" key="2">
    <source>
        <dbReference type="EMBL" id="GGC19434.1"/>
    </source>
</evidence>
<feature type="signal peptide" evidence="1">
    <location>
        <begin position="1"/>
        <end position="18"/>
    </location>
</feature>
<dbReference type="Pfam" id="PF00756">
    <property type="entry name" value="Esterase"/>
    <property type="match status" value="1"/>
</dbReference>
<dbReference type="InterPro" id="IPR050583">
    <property type="entry name" value="Mycobacterial_A85_antigen"/>
</dbReference>
<keyword evidence="3" id="KW-1185">Reference proteome</keyword>
<dbReference type="PANTHER" id="PTHR48098:SF6">
    <property type="entry name" value="FERRI-BACILLIBACTIN ESTERASE BESA"/>
    <property type="match status" value="1"/>
</dbReference>
<dbReference type="InterPro" id="IPR011990">
    <property type="entry name" value="TPR-like_helical_dom_sf"/>
</dbReference>
<gene>
    <name evidence="2" type="ORF">GCM10011506_00630</name>
</gene>
<feature type="chain" id="PRO_5045671949" description="Esterase" evidence="1">
    <location>
        <begin position="19"/>
        <end position="457"/>
    </location>
</feature>
<dbReference type="PANTHER" id="PTHR48098">
    <property type="entry name" value="ENTEROCHELIN ESTERASE-RELATED"/>
    <property type="match status" value="1"/>
</dbReference>
<evidence type="ECO:0008006" key="4">
    <source>
        <dbReference type="Google" id="ProtNLM"/>
    </source>
</evidence>
<organism evidence="2 3">
    <name type="scientific">Marivirga lumbricoides</name>
    <dbReference type="NCBI Taxonomy" id="1046115"/>
    <lineage>
        <taxon>Bacteria</taxon>
        <taxon>Pseudomonadati</taxon>
        <taxon>Bacteroidota</taxon>
        <taxon>Cytophagia</taxon>
        <taxon>Cytophagales</taxon>
        <taxon>Marivirgaceae</taxon>
        <taxon>Marivirga</taxon>
    </lineage>
</organism>
<dbReference type="SUPFAM" id="SSF53474">
    <property type="entry name" value="alpha/beta-Hydrolases"/>
    <property type="match status" value="1"/>
</dbReference>
<name>A0ABQ1LAI3_9BACT</name>
<accession>A0ABQ1LAI3</accession>
<dbReference type="EMBL" id="BMEC01000001">
    <property type="protein sequence ID" value="GGC19434.1"/>
    <property type="molecule type" value="Genomic_DNA"/>
</dbReference>